<dbReference type="Gene3D" id="1.10.760.10">
    <property type="entry name" value="Cytochrome c-like domain"/>
    <property type="match status" value="1"/>
</dbReference>
<dbReference type="PANTHER" id="PTHR11961">
    <property type="entry name" value="CYTOCHROME C"/>
    <property type="match status" value="1"/>
</dbReference>
<dbReference type="InterPro" id="IPR002327">
    <property type="entry name" value="Cyt_c_1A/1B"/>
</dbReference>
<gene>
    <name evidence="9" type="ORF">EAH78_20430</name>
</gene>
<dbReference type="GO" id="GO:0046872">
    <property type="term" value="F:metal ion binding"/>
    <property type="evidence" value="ECO:0007669"/>
    <property type="project" value="UniProtKB-KW"/>
</dbReference>
<reference evidence="9 10" key="1">
    <citation type="journal article" date="2019" name="Environ. Microbiol.">
        <title>Species interactions and distinct microbial communities in high Arctic permafrost affected cryosols are associated with the CH4 and CO2 gas fluxes.</title>
        <authorList>
            <person name="Altshuler I."/>
            <person name="Hamel J."/>
            <person name="Turney S."/>
            <person name="Magnuson E."/>
            <person name="Levesque R."/>
            <person name="Greer C."/>
            <person name="Whyte L.G."/>
        </authorList>
    </citation>
    <scope>NUCLEOTIDE SEQUENCE [LARGE SCALE GENOMIC DNA]</scope>
    <source>
        <strain evidence="9 10">E3</strain>
    </source>
</reference>
<evidence type="ECO:0000256" key="5">
    <source>
        <dbReference type="ARBA" id="ARBA00023004"/>
    </source>
</evidence>
<evidence type="ECO:0000256" key="3">
    <source>
        <dbReference type="ARBA" id="ARBA00022723"/>
    </source>
</evidence>
<keyword evidence="1" id="KW-0813">Transport</keyword>
<evidence type="ECO:0000256" key="2">
    <source>
        <dbReference type="ARBA" id="ARBA00022617"/>
    </source>
</evidence>
<dbReference type="InterPro" id="IPR036909">
    <property type="entry name" value="Cyt_c-like_dom_sf"/>
</dbReference>
<dbReference type="RefSeq" id="WP_140669131.1">
    <property type="nucleotide sequence ID" value="NZ_RCZE01000010.1"/>
</dbReference>
<evidence type="ECO:0000313" key="9">
    <source>
        <dbReference type="EMBL" id="TPG75229.1"/>
    </source>
</evidence>
<feature type="signal peptide" evidence="7">
    <location>
        <begin position="1"/>
        <end position="25"/>
    </location>
</feature>
<evidence type="ECO:0000256" key="6">
    <source>
        <dbReference type="PROSITE-ProRule" id="PRU00433"/>
    </source>
</evidence>
<keyword evidence="7" id="KW-0732">Signal</keyword>
<dbReference type="Proteomes" id="UP000317933">
    <property type="component" value="Unassembled WGS sequence"/>
</dbReference>
<comment type="caution">
    <text evidence="9">The sequence shown here is derived from an EMBL/GenBank/DDBJ whole genome shotgun (WGS) entry which is preliminary data.</text>
</comment>
<dbReference type="GO" id="GO:0020037">
    <property type="term" value="F:heme binding"/>
    <property type="evidence" value="ECO:0007669"/>
    <property type="project" value="InterPro"/>
</dbReference>
<sequence>MIGRYAHHLCVALGLLGLINLPAQAAEACDLAAGQKLFETRCTTCHSLAEHKVGPKLGGVFGRKAGSAPGFTYTPTLEQAGFTWNTEKLDAFLSGPMTFLPGTAMAFGGLRQAVDRQALTCFLSQQGPHS</sequence>
<evidence type="ECO:0000313" key="10">
    <source>
        <dbReference type="Proteomes" id="UP000317933"/>
    </source>
</evidence>
<dbReference type="AlphaFoldDB" id="A0A502HJY2"/>
<feature type="chain" id="PRO_5021216171" evidence="7">
    <location>
        <begin position="26"/>
        <end position="130"/>
    </location>
</feature>
<evidence type="ECO:0000256" key="1">
    <source>
        <dbReference type="ARBA" id="ARBA00022448"/>
    </source>
</evidence>
<name>A0A502HJY2_9PSED</name>
<dbReference type="EMBL" id="RCZE01000010">
    <property type="protein sequence ID" value="TPG75229.1"/>
    <property type="molecule type" value="Genomic_DNA"/>
</dbReference>
<dbReference type="SUPFAM" id="SSF46626">
    <property type="entry name" value="Cytochrome c"/>
    <property type="match status" value="1"/>
</dbReference>
<accession>A0A502HJY2</accession>
<dbReference type="InterPro" id="IPR009056">
    <property type="entry name" value="Cyt_c-like_dom"/>
</dbReference>
<dbReference type="PRINTS" id="PR00604">
    <property type="entry name" value="CYTCHRMECIAB"/>
</dbReference>
<proteinExistence type="predicted"/>
<keyword evidence="4" id="KW-0249">Electron transport</keyword>
<dbReference type="PROSITE" id="PS51007">
    <property type="entry name" value="CYTC"/>
    <property type="match status" value="1"/>
</dbReference>
<protein>
    <submittedName>
        <fullName evidence="9">Cytochrome C</fullName>
    </submittedName>
</protein>
<organism evidence="9 10">
    <name type="scientific">Pseudomonas arsenicoxydans</name>
    <dbReference type="NCBI Taxonomy" id="702115"/>
    <lineage>
        <taxon>Bacteria</taxon>
        <taxon>Pseudomonadati</taxon>
        <taxon>Pseudomonadota</taxon>
        <taxon>Gammaproteobacteria</taxon>
        <taxon>Pseudomonadales</taxon>
        <taxon>Pseudomonadaceae</taxon>
        <taxon>Pseudomonas</taxon>
    </lineage>
</organism>
<keyword evidence="2 6" id="KW-0349">Heme</keyword>
<dbReference type="GO" id="GO:0009055">
    <property type="term" value="F:electron transfer activity"/>
    <property type="evidence" value="ECO:0007669"/>
    <property type="project" value="InterPro"/>
</dbReference>
<feature type="domain" description="Cytochrome c" evidence="8">
    <location>
        <begin position="29"/>
        <end position="127"/>
    </location>
</feature>
<keyword evidence="3 6" id="KW-0479">Metal-binding</keyword>
<evidence type="ECO:0000259" key="8">
    <source>
        <dbReference type="PROSITE" id="PS51007"/>
    </source>
</evidence>
<evidence type="ECO:0000256" key="4">
    <source>
        <dbReference type="ARBA" id="ARBA00022982"/>
    </source>
</evidence>
<evidence type="ECO:0000256" key="7">
    <source>
        <dbReference type="SAM" id="SignalP"/>
    </source>
</evidence>
<keyword evidence="5 6" id="KW-0408">Iron</keyword>
<dbReference type="Pfam" id="PF00034">
    <property type="entry name" value="Cytochrom_C"/>
    <property type="match status" value="1"/>
</dbReference>